<feature type="domain" description="Adaptor protein ClpS core" evidence="2">
    <location>
        <begin position="24"/>
        <end position="89"/>
    </location>
</feature>
<dbReference type="PANTHER" id="PTHR33473:SF19">
    <property type="entry name" value="ATP-DEPENDENT CLP PROTEASE ADAPTER PROTEIN CLPS"/>
    <property type="match status" value="1"/>
</dbReference>
<reference evidence="3" key="1">
    <citation type="submission" date="2021-01" db="EMBL/GenBank/DDBJ databases">
        <title>Modified the classification status of verrucomicrobia.</title>
        <authorList>
            <person name="Feng X."/>
        </authorList>
    </citation>
    <scope>NUCLEOTIDE SEQUENCE</scope>
    <source>
        <strain evidence="3">KCTC 12986</strain>
    </source>
</reference>
<comment type="function">
    <text evidence="1">Involved in the modulation of the specificity of the ClpAP-mediated ATP-dependent protein degradation.</text>
</comment>
<dbReference type="GO" id="GO:0008233">
    <property type="term" value="F:peptidase activity"/>
    <property type="evidence" value="ECO:0007669"/>
    <property type="project" value="UniProtKB-KW"/>
</dbReference>
<accession>A0A934RJB4</accession>
<keyword evidence="3" id="KW-0378">Hydrolase</keyword>
<proteinExistence type="inferred from homology"/>
<evidence type="ECO:0000256" key="1">
    <source>
        <dbReference type="HAMAP-Rule" id="MF_00302"/>
    </source>
</evidence>
<comment type="similarity">
    <text evidence="1">Belongs to the ClpS family.</text>
</comment>
<evidence type="ECO:0000313" key="3">
    <source>
        <dbReference type="EMBL" id="MBK1832469.1"/>
    </source>
</evidence>
<name>A0A934RJB4_9BACT</name>
<gene>
    <name evidence="1 3" type="primary">clpS</name>
    <name evidence="3" type="ORF">JIN78_00230</name>
</gene>
<dbReference type="InterPro" id="IPR022935">
    <property type="entry name" value="ClpS"/>
</dbReference>
<dbReference type="EMBL" id="JAENIO010000001">
    <property type="protein sequence ID" value="MBK1832469.1"/>
    <property type="molecule type" value="Genomic_DNA"/>
</dbReference>
<comment type="caution">
    <text evidence="3">The sequence shown here is derived from an EMBL/GenBank/DDBJ whole genome shotgun (WGS) entry which is preliminary data.</text>
</comment>
<keyword evidence="3" id="KW-0645">Protease</keyword>
<protein>
    <recommendedName>
        <fullName evidence="1">ATP-dependent Clp protease adapter protein ClpS</fullName>
    </recommendedName>
</protein>
<dbReference type="HAMAP" id="MF_00302">
    <property type="entry name" value="ClpS"/>
    <property type="match status" value="1"/>
</dbReference>
<dbReference type="GO" id="GO:0006508">
    <property type="term" value="P:proteolysis"/>
    <property type="evidence" value="ECO:0007669"/>
    <property type="project" value="UniProtKB-UniRule"/>
</dbReference>
<dbReference type="InterPro" id="IPR014719">
    <property type="entry name" value="Ribosomal_bL12_C/ClpS-like"/>
</dbReference>
<dbReference type="PANTHER" id="PTHR33473">
    <property type="entry name" value="ATP-DEPENDENT CLP PROTEASE ADAPTER PROTEIN CLPS1, CHLOROPLASTIC"/>
    <property type="match status" value="1"/>
</dbReference>
<dbReference type="NCBIfam" id="NF000668">
    <property type="entry name" value="PRK00033.1-1"/>
    <property type="match status" value="1"/>
</dbReference>
<organism evidence="3 4">
    <name type="scientific">Roseibacillus ishigakijimensis</name>
    <dbReference type="NCBI Taxonomy" id="454146"/>
    <lineage>
        <taxon>Bacteria</taxon>
        <taxon>Pseudomonadati</taxon>
        <taxon>Verrucomicrobiota</taxon>
        <taxon>Verrucomicrobiia</taxon>
        <taxon>Verrucomicrobiales</taxon>
        <taxon>Verrucomicrobiaceae</taxon>
        <taxon>Roseibacillus</taxon>
    </lineage>
</organism>
<dbReference type="SUPFAM" id="SSF54736">
    <property type="entry name" value="ClpS-like"/>
    <property type="match status" value="1"/>
</dbReference>
<sequence>MNNVTVDKPRTRSQTRSRQQLDLPWKVVVYDDPVNLMDYVTKVFQKVFGYSREKAEKLMREVHEAKRSVVWTGNREKAELYVQQLHGFQLHAGLEKEE</sequence>
<keyword evidence="4" id="KW-1185">Reference proteome</keyword>
<evidence type="ECO:0000313" key="4">
    <source>
        <dbReference type="Proteomes" id="UP000604083"/>
    </source>
</evidence>
<dbReference type="RefSeq" id="WP_200389905.1">
    <property type="nucleotide sequence ID" value="NZ_JAENIO010000001.1"/>
</dbReference>
<dbReference type="Pfam" id="PF02617">
    <property type="entry name" value="ClpS"/>
    <property type="match status" value="1"/>
</dbReference>
<dbReference type="Gene3D" id="3.30.1390.10">
    <property type="match status" value="1"/>
</dbReference>
<dbReference type="InterPro" id="IPR003769">
    <property type="entry name" value="ClpS_core"/>
</dbReference>
<evidence type="ECO:0000259" key="2">
    <source>
        <dbReference type="Pfam" id="PF02617"/>
    </source>
</evidence>
<dbReference type="Proteomes" id="UP000604083">
    <property type="component" value="Unassembled WGS sequence"/>
</dbReference>
<comment type="subunit">
    <text evidence="1">Binds to the N-terminal domain of the chaperone ClpA.</text>
</comment>
<dbReference type="GO" id="GO:0030163">
    <property type="term" value="P:protein catabolic process"/>
    <property type="evidence" value="ECO:0007669"/>
    <property type="project" value="InterPro"/>
</dbReference>
<dbReference type="AlphaFoldDB" id="A0A934RJB4"/>